<comment type="subcellular location">
    <subcellularLocation>
        <location evidence="1 6">Membrane</location>
        <topology evidence="1 6">Multi-pass membrane protein</topology>
    </subcellularLocation>
</comment>
<feature type="transmembrane region" description="Helical" evidence="6">
    <location>
        <begin position="7"/>
        <end position="25"/>
    </location>
</feature>
<protein>
    <recommendedName>
        <fullName evidence="6">Amino acid transporter</fullName>
    </recommendedName>
</protein>
<feature type="non-terminal residue" evidence="7">
    <location>
        <position position="1"/>
    </location>
</feature>
<gene>
    <name evidence="7" type="ORF">CAPTEDRAFT_41292</name>
</gene>
<keyword evidence="3 6" id="KW-0812">Transmembrane</keyword>
<dbReference type="STRING" id="283909.R7TM88"/>
<evidence type="ECO:0000313" key="8">
    <source>
        <dbReference type="EnsemblMetazoa" id="CapteP41292"/>
    </source>
</evidence>
<dbReference type="EnsemblMetazoa" id="CapteT41292">
    <property type="protein sequence ID" value="CapteP41292"/>
    <property type="gene ID" value="CapteG41292"/>
</dbReference>
<evidence type="ECO:0000313" key="9">
    <source>
        <dbReference type="Proteomes" id="UP000014760"/>
    </source>
</evidence>
<keyword evidence="5 6" id="KW-0472">Membrane</keyword>
<evidence type="ECO:0000256" key="5">
    <source>
        <dbReference type="ARBA" id="ARBA00023136"/>
    </source>
</evidence>
<evidence type="ECO:0000256" key="4">
    <source>
        <dbReference type="ARBA" id="ARBA00022989"/>
    </source>
</evidence>
<dbReference type="PANTHER" id="PTHR11958">
    <property type="entry name" value="SODIUM/DICARBOXYLATE SYMPORTER-RELATED"/>
    <property type="match status" value="1"/>
</dbReference>
<dbReference type="PANTHER" id="PTHR11958:SF63">
    <property type="entry name" value="AMINO ACID TRANSPORTER"/>
    <property type="match status" value="1"/>
</dbReference>
<reference evidence="9" key="1">
    <citation type="submission" date="2012-12" db="EMBL/GenBank/DDBJ databases">
        <authorList>
            <person name="Hellsten U."/>
            <person name="Grimwood J."/>
            <person name="Chapman J.A."/>
            <person name="Shapiro H."/>
            <person name="Aerts A."/>
            <person name="Otillar R.P."/>
            <person name="Terry A.Y."/>
            <person name="Boore J.L."/>
            <person name="Simakov O."/>
            <person name="Marletaz F."/>
            <person name="Cho S.-J."/>
            <person name="Edsinger-Gonzales E."/>
            <person name="Havlak P."/>
            <person name="Kuo D.-H."/>
            <person name="Larsson T."/>
            <person name="Lv J."/>
            <person name="Arendt D."/>
            <person name="Savage R."/>
            <person name="Osoegawa K."/>
            <person name="de Jong P."/>
            <person name="Lindberg D.R."/>
            <person name="Seaver E.C."/>
            <person name="Weisblat D.A."/>
            <person name="Putnam N.H."/>
            <person name="Grigoriev I.V."/>
            <person name="Rokhsar D.S."/>
        </authorList>
    </citation>
    <scope>NUCLEOTIDE SEQUENCE</scope>
    <source>
        <strain evidence="9">I ESC-2004</strain>
    </source>
</reference>
<sequence length="82" mass="8364">ATINMSGSAIYMTVAAIFVANAWHVDLTLLELGTMGFTTFLLAVATGGIPGGAAVSTGVLLHTMGLPIEAMAIILATDRITD</sequence>
<evidence type="ECO:0000313" key="7">
    <source>
        <dbReference type="EMBL" id="ELT94652.1"/>
    </source>
</evidence>
<dbReference type="HOGENOM" id="CLU_2564921_0_0_1"/>
<dbReference type="EMBL" id="KB309369">
    <property type="protein sequence ID" value="ELT94652.1"/>
    <property type="molecule type" value="Genomic_DNA"/>
</dbReference>
<dbReference type="InterPro" id="IPR050746">
    <property type="entry name" value="DAACS"/>
</dbReference>
<comment type="caution">
    <text evidence="6">Lacks conserved residue(s) required for the propagation of feature annotation.</text>
</comment>
<evidence type="ECO:0000256" key="6">
    <source>
        <dbReference type="RuleBase" id="RU361216"/>
    </source>
</evidence>
<dbReference type="InterPro" id="IPR036458">
    <property type="entry name" value="Na:dicarbo_symporter_sf"/>
</dbReference>
<comment type="similarity">
    <text evidence="6">Belongs to the dicarboxylate/amino acid:cation symporter (DAACS) (TC 2.A.23) family.</text>
</comment>
<dbReference type="GO" id="GO:0015293">
    <property type="term" value="F:symporter activity"/>
    <property type="evidence" value="ECO:0007669"/>
    <property type="project" value="UniProtKB-UniRule"/>
</dbReference>
<dbReference type="GO" id="GO:0016020">
    <property type="term" value="C:membrane"/>
    <property type="evidence" value="ECO:0007669"/>
    <property type="project" value="UniProtKB-SubCell"/>
</dbReference>
<dbReference type="Proteomes" id="UP000014760">
    <property type="component" value="Unassembled WGS sequence"/>
</dbReference>
<feature type="non-terminal residue" evidence="7">
    <location>
        <position position="82"/>
    </location>
</feature>
<dbReference type="InterPro" id="IPR001991">
    <property type="entry name" value="Na-dicarboxylate_symporter"/>
</dbReference>
<evidence type="ECO:0000256" key="1">
    <source>
        <dbReference type="ARBA" id="ARBA00004141"/>
    </source>
</evidence>
<evidence type="ECO:0000256" key="2">
    <source>
        <dbReference type="ARBA" id="ARBA00022448"/>
    </source>
</evidence>
<keyword evidence="9" id="KW-1185">Reference proteome</keyword>
<keyword evidence="2 6" id="KW-0813">Transport</keyword>
<dbReference type="OrthoDB" id="5877963at2759"/>
<proteinExistence type="inferred from homology"/>
<keyword evidence="6" id="KW-0769">Symport</keyword>
<name>R7TM88_CAPTE</name>
<dbReference type="AlphaFoldDB" id="R7TM88"/>
<dbReference type="Pfam" id="PF00375">
    <property type="entry name" value="SDF"/>
    <property type="match status" value="1"/>
</dbReference>
<feature type="transmembrane region" description="Helical" evidence="6">
    <location>
        <begin position="37"/>
        <end position="61"/>
    </location>
</feature>
<dbReference type="SUPFAM" id="SSF118215">
    <property type="entry name" value="Proton glutamate symport protein"/>
    <property type="match status" value="1"/>
</dbReference>
<reference evidence="8" key="3">
    <citation type="submission" date="2015-06" db="UniProtKB">
        <authorList>
            <consortium name="EnsemblMetazoa"/>
        </authorList>
    </citation>
    <scope>IDENTIFICATION</scope>
</reference>
<dbReference type="Gene3D" id="1.10.3860.10">
    <property type="entry name" value="Sodium:dicarboxylate symporter"/>
    <property type="match status" value="1"/>
</dbReference>
<organism evidence="7">
    <name type="scientific">Capitella teleta</name>
    <name type="common">Polychaete worm</name>
    <dbReference type="NCBI Taxonomy" id="283909"/>
    <lineage>
        <taxon>Eukaryota</taxon>
        <taxon>Metazoa</taxon>
        <taxon>Spiralia</taxon>
        <taxon>Lophotrochozoa</taxon>
        <taxon>Annelida</taxon>
        <taxon>Polychaeta</taxon>
        <taxon>Sedentaria</taxon>
        <taxon>Scolecida</taxon>
        <taxon>Capitellidae</taxon>
        <taxon>Capitella</taxon>
    </lineage>
</organism>
<evidence type="ECO:0000256" key="3">
    <source>
        <dbReference type="ARBA" id="ARBA00022692"/>
    </source>
</evidence>
<keyword evidence="4 6" id="KW-1133">Transmembrane helix</keyword>
<accession>R7TM88</accession>
<dbReference type="EMBL" id="AMQN01029099">
    <property type="status" value="NOT_ANNOTATED_CDS"/>
    <property type="molecule type" value="Genomic_DNA"/>
</dbReference>
<reference evidence="7 9" key="2">
    <citation type="journal article" date="2013" name="Nature">
        <title>Insights into bilaterian evolution from three spiralian genomes.</title>
        <authorList>
            <person name="Simakov O."/>
            <person name="Marletaz F."/>
            <person name="Cho S.J."/>
            <person name="Edsinger-Gonzales E."/>
            <person name="Havlak P."/>
            <person name="Hellsten U."/>
            <person name="Kuo D.H."/>
            <person name="Larsson T."/>
            <person name="Lv J."/>
            <person name="Arendt D."/>
            <person name="Savage R."/>
            <person name="Osoegawa K."/>
            <person name="de Jong P."/>
            <person name="Grimwood J."/>
            <person name="Chapman J.A."/>
            <person name="Shapiro H."/>
            <person name="Aerts A."/>
            <person name="Otillar R.P."/>
            <person name="Terry A.Y."/>
            <person name="Boore J.L."/>
            <person name="Grigoriev I.V."/>
            <person name="Lindberg D.R."/>
            <person name="Seaver E.C."/>
            <person name="Weisblat D.A."/>
            <person name="Putnam N.H."/>
            <person name="Rokhsar D.S."/>
        </authorList>
    </citation>
    <scope>NUCLEOTIDE SEQUENCE</scope>
    <source>
        <strain evidence="7 9">I ESC-2004</strain>
    </source>
</reference>